<feature type="compositionally biased region" description="Basic and acidic residues" evidence="7">
    <location>
        <begin position="1183"/>
        <end position="1196"/>
    </location>
</feature>
<name>A0AAD1U9L2_EUPCR</name>
<dbReference type="GO" id="GO:0005737">
    <property type="term" value="C:cytoplasm"/>
    <property type="evidence" value="ECO:0007669"/>
    <property type="project" value="TreeGrafter"/>
</dbReference>
<feature type="compositionally biased region" description="Polar residues" evidence="7">
    <location>
        <begin position="1"/>
        <end position="22"/>
    </location>
</feature>
<dbReference type="InterPro" id="IPR000719">
    <property type="entry name" value="Prot_kinase_dom"/>
</dbReference>
<keyword evidence="4" id="KW-0418">Kinase</keyword>
<dbReference type="Gene3D" id="1.10.510.10">
    <property type="entry name" value="Transferase(Phosphotransferase) domain 1"/>
    <property type="match status" value="1"/>
</dbReference>
<dbReference type="InterPro" id="IPR011009">
    <property type="entry name" value="Kinase-like_dom_sf"/>
</dbReference>
<dbReference type="InterPro" id="IPR008271">
    <property type="entry name" value="Ser/Thr_kinase_AS"/>
</dbReference>
<organism evidence="9 10">
    <name type="scientific">Euplotes crassus</name>
    <dbReference type="NCBI Taxonomy" id="5936"/>
    <lineage>
        <taxon>Eukaryota</taxon>
        <taxon>Sar</taxon>
        <taxon>Alveolata</taxon>
        <taxon>Ciliophora</taxon>
        <taxon>Intramacronucleata</taxon>
        <taxon>Spirotrichea</taxon>
        <taxon>Hypotrichia</taxon>
        <taxon>Euplotida</taxon>
        <taxon>Euplotidae</taxon>
        <taxon>Moneuplotes</taxon>
    </lineage>
</organism>
<dbReference type="PROSITE" id="PS00108">
    <property type="entry name" value="PROTEIN_KINASE_ST"/>
    <property type="match status" value="1"/>
</dbReference>
<dbReference type="Gene3D" id="3.30.200.20">
    <property type="entry name" value="Phosphorylase Kinase, domain 1"/>
    <property type="match status" value="1"/>
</dbReference>
<dbReference type="EMBL" id="CAMPGE010005044">
    <property type="protein sequence ID" value="CAI2363890.1"/>
    <property type="molecule type" value="Genomic_DNA"/>
</dbReference>
<keyword evidence="1" id="KW-0723">Serine/threonine-protein kinase</keyword>
<protein>
    <recommendedName>
        <fullName evidence="8">Protein kinase domain-containing protein</fullName>
    </recommendedName>
</protein>
<feature type="compositionally biased region" description="Polar residues" evidence="7">
    <location>
        <begin position="37"/>
        <end position="53"/>
    </location>
</feature>
<dbReference type="GO" id="GO:0004674">
    <property type="term" value="F:protein serine/threonine kinase activity"/>
    <property type="evidence" value="ECO:0007669"/>
    <property type="project" value="UniProtKB-KW"/>
</dbReference>
<evidence type="ECO:0000256" key="7">
    <source>
        <dbReference type="SAM" id="MobiDB-lite"/>
    </source>
</evidence>
<evidence type="ECO:0000256" key="2">
    <source>
        <dbReference type="ARBA" id="ARBA00022679"/>
    </source>
</evidence>
<dbReference type="Proteomes" id="UP001295684">
    <property type="component" value="Unassembled WGS sequence"/>
</dbReference>
<feature type="region of interest" description="Disordered" evidence="7">
    <location>
        <begin position="583"/>
        <end position="636"/>
    </location>
</feature>
<evidence type="ECO:0000313" key="10">
    <source>
        <dbReference type="Proteomes" id="UP001295684"/>
    </source>
</evidence>
<dbReference type="PANTHER" id="PTHR24058">
    <property type="entry name" value="DUAL SPECIFICITY PROTEIN KINASE"/>
    <property type="match status" value="1"/>
</dbReference>
<evidence type="ECO:0000313" key="9">
    <source>
        <dbReference type="EMBL" id="CAI2363890.1"/>
    </source>
</evidence>
<evidence type="ECO:0000256" key="1">
    <source>
        <dbReference type="ARBA" id="ARBA00022527"/>
    </source>
</evidence>
<dbReference type="PROSITE" id="PS50011">
    <property type="entry name" value="PROTEIN_KINASE_DOM"/>
    <property type="match status" value="1"/>
</dbReference>
<dbReference type="AlphaFoldDB" id="A0AAD1U9L2"/>
<feature type="domain" description="Protein kinase" evidence="8">
    <location>
        <begin position="270"/>
        <end position="591"/>
    </location>
</feature>
<keyword evidence="2" id="KW-0808">Transferase</keyword>
<sequence>MSGKVTDSQINNQHNLSINSDGANEIMTDELGQDFSTTQHVHPSFNNDQGSLSKESDPDSEDKKINKEPATSNEHNLNELQSKMDIGFQNCDKQMAGLQLKSERESIHSQNSNRTDHGPVQNLIIVHETMVKPGSTSIPNIGQMSPDSPNYPQENPHKRSFVKYEPKLRKPLDAKKKVKPHGVRLMTINLMEHYQKCFPEDRKCTEQQRKLKIQFDANLDKTNSHLKHHRILTKIPPDCYEFYNNGYDLPNGDYIIREGDIILSPEGQEYHIQELIGQGTFGQVIKCMNMSTRELVAIKVLKNKRTYRNQGSVEIKILHTLNCADDMNDSNIVQMLDYFVFREHLCIVFELLSYSLYDLLERNKFSGLSLNLSRLLISQILQSLELTKKVGLIHCDLKPENILLCSPKSTNLKVIDFGSACYDGHTVYTYIQSRYYRSPEVIMGMPYNTAIDTWSLGCICVELFRGFPLFPGNCEYNQLRLIIELLGMPPKDMIEMSTNSHKFFCPVQISEFEYEYRFKSQQEYEMEQGIYVPPLNFMQDIKTLDDLENFNGPKNDKLQTKKCFLDFVKGTLHIDPRKRWTPNMSKQHPFISRNNYEGPFVPERGNSPRMSSQSSIRDPDDNSDSSSVSRINKSDEMYEKLGSCPSQILRDPTDFTFSKGFKKELSEEKKQEIFNSRSYRPPILSLDDEYFKGFNLNSLDAISQEFKDKIYNQDPDKVKKKSPGTSVFTATFSQQNTGHMQPPPQPVSQGFPPFQNSMVYNQNDSGFNRYQPQMQPNTNLGASYGYSDQNMHYGGYPSNQQMYMQQPMMNTGSSQQMAPQNQNYMYGSLQNTQMPQNQTQDPWQMGDGFGDPSQQLFSQPFDTFSATMNNGPNFGEIEGDMHPSFYRNQNPQTKKTKKKDPQKEMRVGSWDPKFLSKGKIKKFQHNNGNNYAQGQISNWQNMKKSGGFSKVKRNKNKNKGISNSQNIFTATFGAPQVEEKPEEMPQVQNNQMPFLNIQDPPITAKFDNFKQNLPKSKKSTDNFGKINSSAFGKGQSFAGTYNIDGPLKSSRLPSKDNSALNLNKNRLKKAKSKSEEEIMQGQPNVENLIMGKKESIRALPQLSKEASCPQTDEYRFEPIQEEDKYFDCFKDSYNDGPVEYFSGTVPQMDGFDFGAADRGVFPQYPSQIPEQKDQNDDEYNETLEDRISRDMDQFED</sequence>
<evidence type="ECO:0000256" key="5">
    <source>
        <dbReference type="ARBA" id="ARBA00022840"/>
    </source>
</evidence>
<feature type="region of interest" description="Disordered" evidence="7">
    <location>
        <begin position="1"/>
        <end position="23"/>
    </location>
</feature>
<keyword evidence="5 6" id="KW-0067">ATP-binding</keyword>
<evidence type="ECO:0000256" key="6">
    <source>
        <dbReference type="PROSITE-ProRule" id="PRU10141"/>
    </source>
</evidence>
<dbReference type="SUPFAM" id="SSF56112">
    <property type="entry name" value="Protein kinase-like (PK-like)"/>
    <property type="match status" value="1"/>
</dbReference>
<accession>A0AAD1U9L2</accession>
<feature type="region of interest" description="Disordered" evidence="7">
    <location>
        <begin position="37"/>
        <end position="77"/>
    </location>
</feature>
<keyword evidence="3 6" id="KW-0547">Nucleotide-binding</keyword>
<feature type="binding site" evidence="6">
    <location>
        <position position="299"/>
    </location>
    <ligand>
        <name>ATP</name>
        <dbReference type="ChEBI" id="CHEBI:30616"/>
    </ligand>
</feature>
<dbReference type="InterPro" id="IPR017441">
    <property type="entry name" value="Protein_kinase_ATP_BS"/>
</dbReference>
<evidence type="ECO:0000256" key="3">
    <source>
        <dbReference type="ARBA" id="ARBA00022741"/>
    </source>
</evidence>
<feature type="region of interest" description="Disordered" evidence="7">
    <location>
        <begin position="886"/>
        <end position="907"/>
    </location>
</feature>
<proteinExistence type="predicted"/>
<evidence type="ECO:0000259" key="8">
    <source>
        <dbReference type="PROSITE" id="PS50011"/>
    </source>
</evidence>
<keyword evidence="10" id="KW-1185">Reference proteome</keyword>
<gene>
    <name evidence="9" type="ORF">ECRASSUSDP1_LOCUS5230</name>
</gene>
<feature type="region of interest" description="Disordered" evidence="7">
    <location>
        <begin position="1047"/>
        <end position="1078"/>
    </location>
</feature>
<dbReference type="InterPro" id="IPR050494">
    <property type="entry name" value="Ser_Thr_dual-spec_kinase"/>
</dbReference>
<dbReference type="SMART" id="SM00220">
    <property type="entry name" value="S_TKc"/>
    <property type="match status" value="1"/>
</dbReference>
<dbReference type="PANTHER" id="PTHR24058:SF17">
    <property type="entry name" value="HOMEODOMAIN INTERACTING PROTEIN KINASE, ISOFORM D"/>
    <property type="match status" value="1"/>
</dbReference>
<reference evidence="9" key="1">
    <citation type="submission" date="2023-07" db="EMBL/GenBank/DDBJ databases">
        <authorList>
            <consortium name="AG Swart"/>
            <person name="Singh M."/>
            <person name="Singh A."/>
            <person name="Seah K."/>
            <person name="Emmerich C."/>
        </authorList>
    </citation>
    <scope>NUCLEOTIDE SEQUENCE</scope>
    <source>
        <strain evidence="9">DP1</strain>
    </source>
</reference>
<dbReference type="GO" id="GO:0004713">
    <property type="term" value="F:protein tyrosine kinase activity"/>
    <property type="evidence" value="ECO:0007669"/>
    <property type="project" value="TreeGrafter"/>
</dbReference>
<evidence type="ECO:0000256" key="4">
    <source>
        <dbReference type="ARBA" id="ARBA00022777"/>
    </source>
</evidence>
<feature type="compositionally biased region" description="Basic and acidic residues" evidence="7">
    <location>
        <begin position="54"/>
        <end position="67"/>
    </location>
</feature>
<dbReference type="Pfam" id="PF00069">
    <property type="entry name" value="Pkinase"/>
    <property type="match status" value="1"/>
</dbReference>
<dbReference type="PROSITE" id="PS00107">
    <property type="entry name" value="PROTEIN_KINASE_ATP"/>
    <property type="match status" value="1"/>
</dbReference>
<feature type="region of interest" description="Disordered" evidence="7">
    <location>
        <begin position="1154"/>
        <end position="1196"/>
    </location>
</feature>
<dbReference type="GO" id="GO:0005524">
    <property type="term" value="F:ATP binding"/>
    <property type="evidence" value="ECO:0007669"/>
    <property type="project" value="UniProtKB-UniRule"/>
</dbReference>
<comment type="caution">
    <text evidence="9">The sequence shown here is derived from an EMBL/GenBank/DDBJ whole genome shotgun (WGS) entry which is preliminary data.</text>
</comment>